<organism evidence="1 2">
    <name type="scientific">Xenopus laevis</name>
    <name type="common">African clawed frog</name>
    <dbReference type="NCBI Taxonomy" id="8355"/>
    <lineage>
        <taxon>Eukaryota</taxon>
        <taxon>Metazoa</taxon>
        <taxon>Chordata</taxon>
        <taxon>Craniata</taxon>
        <taxon>Vertebrata</taxon>
        <taxon>Euteleostomi</taxon>
        <taxon>Amphibia</taxon>
        <taxon>Batrachia</taxon>
        <taxon>Anura</taxon>
        <taxon>Pipoidea</taxon>
        <taxon>Pipidae</taxon>
        <taxon>Xenopodinae</taxon>
        <taxon>Xenopus</taxon>
        <taxon>Xenopus</taxon>
    </lineage>
</organism>
<protein>
    <submittedName>
        <fullName evidence="1">Uncharacterized protein</fullName>
    </submittedName>
</protein>
<evidence type="ECO:0000313" key="1">
    <source>
        <dbReference type="EMBL" id="OCT94535.1"/>
    </source>
</evidence>
<dbReference type="AlphaFoldDB" id="A0A974HY60"/>
<dbReference type="EMBL" id="CM004468">
    <property type="protein sequence ID" value="OCT94535.1"/>
    <property type="molecule type" value="Genomic_DNA"/>
</dbReference>
<reference evidence="2" key="1">
    <citation type="journal article" date="2016" name="Nature">
        <title>Genome evolution in the allotetraploid frog Xenopus laevis.</title>
        <authorList>
            <person name="Session A.M."/>
            <person name="Uno Y."/>
            <person name="Kwon T."/>
            <person name="Chapman J.A."/>
            <person name="Toyoda A."/>
            <person name="Takahashi S."/>
            <person name="Fukui A."/>
            <person name="Hikosaka A."/>
            <person name="Suzuki A."/>
            <person name="Kondo M."/>
            <person name="van Heeringen S.J."/>
            <person name="Quigley I."/>
            <person name="Heinz S."/>
            <person name="Ogino H."/>
            <person name="Ochi H."/>
            <person name="Hellsten U."/>
            <person name="Lyons J.B."/>
            <person name="Simakov O."/>
            <person name="Putnam N."/>
            <person name="Stites J."/>
            <person name="Kuroki Y."/>
            <person name="Tanaka T."/>
            <person name="Michiue T."/>
            <person name="Watanabe M."/>
            <person name="Bogdanovic O."/>
            <person name="Lister R."/>
            <person name="Georgiou G."/>
            <person name="Paranjpe S.S."/>
            <person name="van Kruijsbergen I."/>
            <person name="Shu S."/>
            <person name="Carlson J."/>
            <person name="Kinoshita T."/>
            <person name="Ohta Y."/>
            <person name="Mawaribuchi S."/>
            <person name="Jenkins J."/>
            <person name="Grimwood J."/>
            <person name="Schmutz J."/>
            <person name="Mitros T."/>
            <person name="Mozaffari S.V."/>
            <person name="Suzuki Y."/>
            <person name="Haramoto Y."/>
            <person name="Yamamoto T.S."/>
            <person name="Takagi C."/>
            <person name="Heald R."/>
            <person name="Miller K."/>
            <person name="Haudenschild C."/>
            <person name="Kitzman J."/>
            <person name="Nakayama T."/>
            <person name="Izutsu Y."/>
            <person name="Robert J."/>
            <person name="Fortriede J."/>
            <person name="Burns K."/>
            <person name="Lotay V."/>
            <person name="Karimi K."/>
            <person name="Yasuoka Y."/>
            <person name="Dichmann D.S."/>
            <person name="Flajnik M.F."/>
            <person name="Houston D.W."/>
            <person name="Shendure J."/>
            <person name="DuPasquier L."/>
            <person name="Vize P.D."/>
            <person name="Zorn A.M."/>
            <person name="Ito M."/>
            <person name="Marcotte E.M."/>
            <person name="Wallingford J.B."/>
            <person name="Ito Y."/>
            <person name="Asashima M."/>
            <person name="Ueno N."/>
            <person name="Matsuda Y."/>
            <person name="Veenstra G.J."/>
            <person name="Fujiyama A."/>
            <person name="Harland R.M."/>
            <person name="Taira M."/>
            <person name="Rokhsar D.S."/>
        </authorList>
    </citation>
    <scope>NUCLEOTIDE SEQUENCE [LARGE SCALE GENOMIC DNA]</scope>
    <source>
        <strain evidence="2">J</strain>
    </source>
</reference>
<sequence>MSDGAFCYLNEIASHVVITCSKIPPLLATDLFKTVQLCNLAKLLFFILTQMALTHKSISTHATTAVPAKHWSTSQP</sequence>
<accession>A0A974HY60</accession>
<proteinExistence type="predicted"/>
<name>A0A974HY60_XENLA</name>
<evidence type="ECO:0000313" key="2">
    <source>
        <dbReference type="Proteomes" id="UP000694892"/>
    </source>
</evidence>
<gene>
    <name evidence="1" type="ORF">XELAEV_18012209mg</name>
</gene>
<dbReference type="Proteomes" id="UP000694892">
    <property type="component" value="Chromosome 2L"/>
</dbReference>